<dbReference type="AlphaFoldDB" id="A0A8X6JTN9"/>
<dbReference type="Gene3D" id="2.10.70.10">
    <property type="entry name" value="Complement Module, domain 1"/>
    <property type="match status" value="1"/>
</dbReference>
<sequence length="430" mass="47648">MTKRELSLEIQPTEITAFTVLLDAESPAKVPDDPSFTIDVSGNTKRPVYAPIIDVSKDAPFENVVNCSNITCSRTLCEGTKRDECCDECYGVRKYGCFSDAEVSEKVSELKSGALQAEVQSAKFPCLHSGRVYQDGEEFSSNATDLQAQKPNQCIHCICKTGLVLCRLKNCDSLHCFSSDTKECCPSCKDCIAAGVTYSHGSSWHPVIGPFGPMDCVYCKCQNGKIECSRLNCPPLQTLPCSKPIQVPGHCCPICAEKAPEILEKDIEPSLSQPPISVTLEHKGTRQIPDSKKSSEPMVNCLPPQTNTVVFRSHASSSSSAYYQYAFQSVNGDQSTRLLTWTVKDGRIGDFSEQHLSKEEFKALMGTFQFKLQGATRTKFMEKFIRKAKRLPDRCGGRCATKIQHLGQVLHLREVIQRQQCLAQETSFHQ</sequence>
<dbReference type="InterPro" id="IPR001007">
    <property type="entry name" value="VWF_dom"/>
</dbReference>
<feature type="domain" description="VWFC" evidence="1">
    <location>
        <begin position="124"/>
        <end position="189"/>
    </location>
</feature>
<dbReference type="SMART" id="SM00214">
    <property type="entry name" value="VWC"/>
    <property type="match status" value="2"/>
</dbReference>
<dbReference type="PROSITE" id="PS50184">
    <property type="entry name" value="VWFC_2"/>
    <property type="match status" value="2"/>
</dbReference>
<dbReference type="PANTHER" id="PTHR46303">
    <property type="entry name" value="VWFC DOMAIN-CONTAINING PROTEIN"/>
    <property type="match status" value="1"/>
</dbReference>
<accession>A0A8X6JTN9</accession>
<evidence type="ECO:0000313" key="3">
    <source>
        <dbReference type="Proteomes" id="UP000886998"/>
    </source>
</evidence>
<dbReference type="GO" id="GO:0030154">
    <property type="term" value="P:cell differentiation"/>
    <property type="evidence" value="ECO:0007669"/>
    <property type="project" value="TreeGrafter"/>
</dbReference>
<evidence type="ECO:0000259" key="1">
    <source>
        <dbReference type="PROSITE" id="PS50184"/>
    </source>
</evidence>
<organism evidence="2 3">
    <name type="scientific">Trichonephila inaurata madagascariensis</name>
    <dbReference type="NCBI Taxonomy" id="2747483"/>
    <lineage>
        <taxon>Eukaryota</taxon>
        <taxon>Metazoa</taxon>
        <taxon>Ecdysozoa</taxon>
        <taxon>Arthropoda</taxon>
        <taxon>Chelicerata</taxon>
        <taxon>Arachnida</taxon>
        <taxon>Araneae</taxon>
        <taxon>Araneomorphae</taxon>
        <taxon>Entelegynae</taxon>
        <taxon>Araneoidea</taxon>
        <taxon>Nephilidae</taxon>
        <taxon>Trichonephila</taxon>
        <taxon>Trichonephila inaurata</taxon>
    </lineage>
</organism>
<dbReference type="PROSITE" id="PS01208">
    <property type="entry name" value="VWFC_1"/>
    <property type="match status" value="1"/>
</dbReference>
<keyword evidence="3" id="KW-1185">Reference proteome</keyword>
<dbReference type="SUPFAM" id="SSF57603">
    <property type="entry name" value="FnI-like domain"/>
    <property type="match status" value="2"/>
</dbReference>
<dbReference type="Pfam" id="PF00093">
    <property type="entry name" value="VWC"/>
    <property type="match status" value="2"/>
</dbReference>
<name>A0A8X6JTN9_9ARAC</name>
<comment type="caution">
    <text evidence="2">The sequence shown here is derived from an EMBL/GenBank/DDBJ whole genome shotgun (WGS) entry which is preliminary data.</text>
</comment>
<reference evidence="2" key="1">
    <citation type="submission" date="2020-08" db="EMBL/GenBank/DDBJ databases">
        <title>Multicomponent nature underlies the extraordinary mechanical properties of spider dragline silk.</title>
        <authorList>
            <person name="Kono N."/>
            <person name="Nakamura H."/>
            <person name="Mori M."/>
            <person name="Yoshida Y."/>
            <person name="Ohtoshi R."/>
            <person name="Malay A.D."/>
            <person name="Moran D.A.P."/>
            <person name="Tomita M."/>
            <person name="Numata K."/>
            <person name="Arakawa K."/>
        </authorList>
    </citation>
    <scope>NUCLEOTIDE SEQUENCE</scope>
</reference>
<protein>
    <submittedName>
        <fullName evidence="2">Chordin-like protein 1</fullName>
    </submittedName>
</protein>
<dbReference type="EMBL" id="BMAV01027358">
    <property type="protein sequence ID" value="GFS58621.1"/>
    <property type="molecule type" value="Genomic_DNA"/>
</dbReference>
<dbReference type="Proteomes" id="UP000886998">
    <property type="component" value="Unassembled WGS sequence"/>
</dbReference>
<dbReference type="Gene3D" id="6.20.200.20">
    <property type="match status" value="1"/>
</dbReference>
<evidence type="ECO:0000313" key="2">
    <source>
        <dbReference type="EMBL" id="GFS58621.1"/>
    </source>
</evidence>
<dbReference type="GO" id="GO:0005615">
    <property type="term" value="C:extracellular space"/>
    <property type="evidence" value="ECO:0007669"/>
    <property type="project" value="TreeGrafter"/>
</dbReference>
<gene>
    <name evidence="2" type="primary">CHRDL1</name>
    <name evidence="2" type="ORF">TNIN_304791</name>
</gene>
<proteinExistence type="predicted"/>
<dbReference type="InterPro" id="IPR045717">
    <property type="entry name" value="CHRDL1/2"/>
</dbReference>
<dbReference type="OrthoDB" id="8173378at2759"/>
<feature type="domain" description="VWFC" evidence="1">
    <location>
        <begin position="189"/>
        <end position="256"/>
    </location>
</feature>
<dbReference type="GO" id="GO:0036122">
    <property type="term" value="F:BMP binding"/>
    <property type="evidence" value="ECO:0007669"/>
    <property type="project" value="TreeGrafter"/>
</dbReference>
<dbReference type="PANTHER" id="PTHR46303:SF1">
    <property type="entry name" value="VWFC DOMAIN-CONTAINING PROTEIN"/>
    <property type="match status" value="1"/>
</dbReference>
<dbReference type="GO" id="GO:0030514">
    <property type="term" value="P:negative regulation of BMP signaling pathway"/>
    <property type="evidence" value="ECO:0007669"/>
    <property type="project" value="TreeGrafter"/>
</dbReference>